<organism evidence="1 2">
    <name type="scientific">Candidatus Methylacidithermus pantelleriae</name>
    <dbReference type="NCBI Taxonomy" id="2744239"/>
    <lineage>
        <taxon>Bacteria</taxon>
        <taxon>Pseudomonadati</taxon>
        <taxon>Verrucomicrobiota</taxon>
        <taxon>Methylacidiphilae</taxon>
        <taxon>Methylacidiphilales</taxon>
        <taxon>Methylacidiphilaceae</taxon>
        <taxon>Candidatus Methylacidithermus</taxon>
    </lineage>
</organism>
<gene>
    <name evidence="1" type="ORF">MPNT_120068</name>
</gene>
<accession>A0A8J2FN36</accession>
<dbReference type="EMBL" id="CAJNOB010000004">
    <property type="protein sequence ID" value="CAF0692590.1"/>
    <property type="molecule type" value="Genomic_DNA"/>
</dbReference>
<keyword evidence="2" id="KW-1185">Reference proteome</keyword>
<protein>
    <submittedName>
        <fullName evidence="1">Uncharacterized protein</fullName>
    </submittedName>
</protein>
<sequence length="45" mass="5083">MESYGLKLVEEKCAAPSSSGEPPSFRWIVAVLIALWDPMKTMKRE</sequence>
<name>A0A8J2FN36_9BACT</name>
<dbReference type="Proteomes" id="UP000663859">
    <property type="component" value="Unassembled WGS sequence"/>
</dbReference>
<comment type="caution">
    <text evidence="1">The sequence shown here is derived from an EMBL/GenBank/DDBJ whole genome shotgun (WGS) entry which is preliminary data.</text>
</comment>
<evidence type="ECO:0000313" key="1">
    <source>
        <dbReference type="EMBL" id="CAF0692590.1"/>
    </source>
</evidence>
<proteinExistence type="predicted"/>
<reference evidence="1" key="1">
    <citation type="submission" date="2021-02" db="EMBL/GenBank/DDBJ databases">
        <authorList>
            <person name="Cremers G."/>
            <person name="Picone N."/>
        </authorList>
    </citation>
    <scope>NUCLEOTIDE SEQUENCE</scope>
    <source>
        <strain evidence="1">PQ17</strain>
    </source>
</reference>
<dbReference type="AlphaFoldDB" id="A0A8J2FN36"/>
<evidence type="ECO:0000313" key="2">
    <source>
        <dbReference type="Proteomes" id="UP000663859"/>
    </source>
</evidence>